<evidence type="ECO:0008006" key="3">
    <source>
        <dbReference type="Google" id="ProtNLM"/>
    </source>
</evidence>
<reference evidence="1 2" key="1">
    <citation type="submission" date="2016-01" db="EMBL/GenBank/DDBJ databases">
        <authorList>
            <person name="Regsiter A."/>
            <person name="william w."/>
        </authorList>
    </citation>
    <scope>NUCLEOTIDE SEQUENCE [LARGE SCALE GENOMIC DNA]</scope>
    <source>
        <strain evidence="1 2">CFBP 5494</strain>
    </source>
</reference>
<dbReference type="Pfam" id="PF07433">
    <property type="entry name" value="DUF1513"/>
    <property type="match status" value="1"/>
</dbReference>
<proteinExistence type="predicted"/>
<dbReference type="AlphaFoldDB" id="A0A9W5B0Z4"/>
<evidence type="ECO:0000313" key="2">
    <source>
        <dbReference type="Proteomes" id="UP000191933"/>
    </source>
</evidence>
<dbReference type="Proteomes" id="UP000191933">
    <property type="component" value="Unassembled WGS sequence"/>
</dbReference>
<accession>A0A9W5B0Z4</accession>
<name>A0A9W5B0Z4_9HYPH</name>
<organism evidence="1 2">
    <name type="scientific">Agrobacterium genomosp. 2 str. CFBP 5494</name>
    <dbReference type="NCBI Taxonomy" id="1183436"/>
    <lineage>
        <taxon>Bacteria</taxon>
        <taxon>Pseudomonadati</taxon>
        <taxon>Pseudomonadota</taxon>
        <taxon>Alphaproteobacteria</taxon>
        <taxon>Hyphomicrobiales</taxon>
        <taxon>Rhizobiaceae</taxon>
        <taxon>Rhizobium/Agrobacterium group</taxon>
        <taxon>Agrobacterium</taxon>
        <taxon>Agrobacterium tumefaciens complex</taxon>
    </lineage>
</organism>
<protein>
    <recommendedName>
        <fullName evidence="3">DUF1513 domain-containing protein</fullName>
    </recommendedName>
</protein>
<keyword evidence="2" id="KW-1185">Reference proteome</keyword>
<dbReference type="Gene3D" id="2.130.10.10">
    <property type="entry name" value="YVTN repeat-like/Quinoprotein amine dehydrogenase"/>
    <property type="match status" value="1"/>
</dbReference>
<dbReference type="SUPFAM" id="SSF50969">
    <property type="entry name" value="YVTN repeat-like/Quinoprotein amine dehydrogenase"/>
    <property type="match status" value="1"/>
</dbReference>
<evidence type="ECO:0000313" key="1">
    <source>
        <dbReference type="EMBL" id="CUW91764.1"/>
    </source>
</evidence>
<comment type="caution">
    <text evidence="1">The sequence shown here is derived from an EMBL/GenBank/DDBJ whole genome shotgun (WGS) entry which is preliminary data.</text>
</comment>
<dbReference type="InterPro" id="IPR015943">
    <property type="entry name" value="WD40/YVTN_repeat-like_dom_sf"/>
</dbReference>
<sequence length="369" mass="39959">MGIEPMISGTRRTLIDRRSFIKAAGVSFLTALAPRSLYALERTDAVFASAFRARDGSYGIATVSEGGEIIDRVTLPARAHGMATSHATGVTVAFARRPGTFFMAFDPGGHREPIVMHTPENRHFYGHGQFSPDGSILYASENDFDGNRGVIGLYDARNGFIRIGEYDAHGVGTHDMTVSDDGRTIIIANGGIETHPDFGRTKLNVDRMQPSLVLLDAATGHLIQKHAMPNGLRQLSTRHVDIGDDGRIWFACQYEGPRNDLPPLVGHFSRGEDVTFVDLPEKTTVRLANYVGAIAVNRRDQLVGLTSPNGNAAVTLDAKTGRVVSETTVRDAAGVAPALRGIAVSSYQGFFGTRRSDVAWDQHIVRLSS</sequence>
<dbReference type="EMBL" id="FBVY01000014">
    <property type="protein sequence ID" value="CUW91764.1"/>
    <property type="molecule type" value="Genomic_DNA"/>
</dbReference>
<dbReference type="InterPro" id="IPR008311">
    <property type="entry name" value="UCP028101"/>
</dbReference>
<dbReference type="InterPro" id="IPR011044">
    <property type="entry name" value="Quino_amine_DH_bsu"/>
</dbReference>
<dbReference type="PIRSF" id="PIRSF028101">
    <property type="entry name" value="UCP028101"/>
    <property type="match status" value="1"/>
</dbReference>
<gene>
    <name evidence="1" type="ORF">AGR2A_Cc30085</name>
</gene>